<dbReference type="Pfam" id="PF01471">
    <property type="entry name" value="PG_binding_1"/>
    <property type="match status" value="1"/>
</dbReference>
<evidence type="ECO:0000313" key="2">
    <source>
        <dbReference type="EMBL" id="KPV50907.1"/>
    </source>
</evidence>
<dbReference type="InterPro" id="IPR036365">
    <property type="entry name" value="PGBD-like_sf"/>
</dbReference>
<feature type="non-terminal residue" evidence="2">
    <location>
        <position position="1"/>
    </location>
</feature>
<dbReference type="SUPFAM" id="SSF69318">
    <property type="entry name" value="Integrin alpha N-terminal domain"/>
    <property type="match status" value="1"/>
</dbReference>
<dbReference type="Gene3D" id="1.10.101.10">
    <property type="entry name" value="PGBD-like superfamily/PGBD"/>
    <property type="match status" value="1"/>
</dbReference>
<evidence type="ECO:0000259" key="1">
    <source>
        <dbReference type="Pfam" id="PF01471"/>
    </source>
</evidence>
<keyword evidence="3" id="KW-1185">Reference proteome</keyword>
<comment type="caution">
    <text evidence="2">The sequence shown here is derived from an EMBL/GenBank/DDBJ whole genome shotgun (WGS) entry which is preliminary data.</text>
</comment>
<protein>
    <recommendedName>
        <fullName evidence="1">Peptidoglycan binding-like domain-containing protein</fullName>
    </recommendedName>
</protein>
<dbReference type="InterPro" id="IPR036366">
    <property type="entry name" value="PGBDSf"/>
</dbReference>
<dbReference type="Proteomes" id="UP000050509">
    <property type="component" value="Unassembled WGS sequence"/>
</dbReference>
<reference evidence="2 3" key="1">
    <citation type="submission" date="2015-09" db="EMBL/GenBank/DDBJ databases">
        <title>Draft genome sequence of Kouleothrix aurantiaca JCM 19913.</title>
        <authorList>
            <person name="Hemp J."/>
        </authorList>
    </citation>
    <scope>NUCLEOTIDE SEQUENCE [LARGE SCALE GENOMIC DNA]</scope>
    <source>
        <strain evidence="2 3">COM-B</strain>
    </source>
</reference>
<evidence type="ECO:0000313" key="3">
    <source>
        <dbReference type="Proteomes" id="UP000050509"/>
    </source>
</evidence>
<dbReference type="AlphaFoldDB" id="A0A0P9D6Q8"/>
<name>A0A0P9D6Q8_9CHLR</name>
<gene>
    <name evidence="2" type="ORF">SE17_24225</name>
</gene>
<proteinExistence type="predicted"/>
<dbReference type="SUPFAM" id="SSF47090">
    <property type="entry name" value="PGBD-like"/>
    <property type="match status" value="1"/>
</dbReference>
<sequence length="324" mass="33552">TGRTLRLASPPMEGDDVRIVQQRLLALGFSEVGEADGAFGPKTEAAVRAFQAASALEVDGIVGPQTWARLFSGGEAAPQLLAIVDAEHGWLLGGVQAGQWLDAKAVAGQLHGGERYQLFANSSPAGTATGSRPEGNTEPCADLFNLKLDSATPLIGTIGLTGGSNPLPRTPAELPANTSAAQQAVAALLQANGIAPPDIRIKRVLRVDLEGDGAEELVIAATRYQNGGEFPSPDAAAGDYSLVVIVKNQGGSQQTIPVAAEYYPAAKEFNAPNQHDLTGVLDLNGDGRMELVLYETYYEGAATTVYTFDGSQAAPVVVNAGCGV</sequence>
<feature type="domain" description="Peptidoglycan binding-like" evidence="1">
    <location>
        <begin position="14"/>
        <end position="70"/>
    </location>
</feature>
<organism evidence="2 3">
    <name type="scientific">Kouleothrix aurantiaca</name>
    <dbReference type="NCBI Taxonomy" id="186479"/>
    <lineage>
        <taxon>Bacteria</taxon>
        <taxon>Bacillati</taxon>
        <taxon>Chloroflexota</taxon>
        <taxon>Chloroflexia</taxon>
        <taxon>Chloroflexales</taxon>
        <taxon>Roseiflexineae</taxon>
        <taxon>Roseiflexaceae</taxon>
        <taxon>Kouleothrix</taxon>
    </lineage>
</organism>
<dbReference type="InterPro" id="IPR002477">
    <property type="entry name" value="Peptidoglycan-bd-like"/>
</dbReference>
<dbReference type="Gene3D" id="2.130.10.130">
    <property type="entry name" value="Integrin alpha, N-terminal"/>
    <property type="match status" value="1"/>
</dbReference>
<accession>A0A0P9D6Q8</accession>
<dbReference type="InterPro" id="IPR028994">
    <property type="entry name" value="Integrin_alpha_N"/>
</dbReference>
<dbReference type="EMBL" id="LJCR01001162">
    <property type="protein sequence ID" value="KPV50907.1"/>
    <property type="molecule type" value="Genomic_DNA"/>
</dbReference>